<accession>A0AAE0PCA1</accession>
<gene>
    <name evidence="1" type="ORF">B0T20DRAFT_356417</name>
</gene>
<feature type="non-terminal residue" evidence="1">
    <location>
        <position position="1"/>
    </location>
</feature>
<comment type="caution">
    <text evidence="1">The sequence shown here is derived from an EMBL/GenBank/DDBJ whole genome shotgun (WGS) entry which is preliminary data.</text>
</comment>
<sequence length="70" mass="8613">KYKVRDEVIFDIFNYIIGRLYNKFALRFKSFFRIIKANLYIVELILFKNIKVTYVVNIFRVKLYVLRLLS</sequence>
<reference evidence="1" key="2">
    <citation type="submission" date="2023-07" db="EMBL/GenBank/DDBJ databases">
        <authorList>
            <consortium name="Lawrence Berkeley National Laboratory"/>
            <person name="Haridas S."/>
            <person name="Hensen N."/>
            <person name="Bonometti L."/>
            <person name="Westerberg I."/>
            <person name="Brannstrom I.O."/>
            <person name="Guillou S."/>
            <person name="Cros-Aarteil S."/>
            <person name="Calhoun S."/>
            <person name="Kuo A."/>
            <person name="Mondo S."/>
            <person name="Pangilinan J."/>
            <person name="Riley R."/>
            <person name="LaButti K."/>
            <person name="Andreopoulos B."/>
            <person name="Lipzen A."/>
            <person name="Chen C."/>
            <person name="Yanf M."/>
            <person name="Daum C."/>
            <person name="Ng V."/>
            <person name="Clum A."/>
            <person name="Steindorff A."/>
            <person name="Ohm R."/>
            <person name="Martin F."/>
            <person name="Silar P."/>
            <person name="Natvig D."/>
            <person name="Lalanne C."/>
            <person name="Gautier V."/>
            <person name="Ament-velasquez S.L."/>
            <person name="Kruys A."/>
            <person name="Hutchinson M.I."/>
            <person name="Powell A.J."/>
            <person name="Barry K."/>
            <person name="Miller A.N."/>
            <person name="Grigoriev I.V."/>
            <person name="Debuchy R."/>
            <person name="Gladieux P."/>
            <person name="Thoren M.H."/>
            <person name="Johannesson H."/>
        </authorList>
    </citation>
    <scope>NUCLEOTIDE SEQUENCE</scope>
    <source>
        <strain evidence="1">FGSC 1904</strain>
    </source>
</reference>
<dbReference type="Proteomes" id="UP001281003">
    <property type="component" value="Unassembled WGS sequence"/>
</dbReference>
<evidence type="ECO:0000313" key="1">
    <source>
        <dbReference type="EMBL" id="KAK3397172.1"/>
    </source>
</evidence>
<keyword evidence="2" id="KW-1185">Reference proteome</keyword>
<name>A0AAE0PCA1_SORBR</name>
<evidence type="ECO:0000313" key="2">
    <source>
        <dbReference type="Proteomes" id="UP001281003"/>
    </source>
</evidence>
<dbReference type="EMBL" id="JAUTDP010000008">
    <property type="protein sequence ID" value="KAK3397172.1"/>
    <property type="molecule type" value="Genomic_DNA"/>
</dbReference>
<proteinExistence type="predicted"/>
<organism evidence="1 2">
    <name type="scientific">Sordaria brevicollis</name>
    <dbReference type="NCBI Taxonomy" id="83679"/>
    <lineage>
        <taxon>Eukaryota</taxon>
        <taxon>Fungi</taxon>
        <taxon>Dikarya</taxon>
        <taxon>Ascomycota</taxon>
        <taxon>Pezizomycotina</taxon>
        <taxon>Sordariomycetes</taxon>
        <taxon>Sordariomycetidae</taxon>
        <taxon>Sordariales</taxon>
        <taxon>Sordariaceae</taxon>
        <taxon>Sordaria</taxon>
    </lineage>
</organism>
<reference evidence="1" key="1">
    <citation type="journal article" date="2023" name="Mol. Phylogenet. Evol.">
        <title>Genome-scale phylogeny and comparative genomics of the fungal order Sordariales.</title>
        <authorList>
            <person name="Hensen N."/>
            <person name="Bonometti L."/>
            <person name="Westerberg I."/>
            <person name="Brannstrom I.O."/>
            <person name="Guillou S."/>
            <person name="Cros-Aarteil S."/>
            <person name="Calhoun S."/>
            <person name="Haridas S."/>
            <person name="Kuo A."/>
            <person name="Mondo S."/>
            <person name="Pangilinan J."/>
            <person name="Riley R."/>
            <person name="LaButti K."/>
            <person name="Andreopoulos B."/>
            <person name="Lipzen A."/>
            <person name="Chen C."/>
            <person name="Yan M."/>
            <person name="Daum C."/>
            <person name="Ng V."/>
            <person name="Clum A."/>
            <person name="Steindorff A."/>
            <person name="Ohm R.A."/>
            <person name="Martin F."/>
            <person name="Silar P."/>
            <person name="Natvig D.O."/>
            <person name="Lalanne C."/>
            <person name="Gautier V."/>
            <person name="Ament-Velasquez S.L."/>
            <person name="Kruys A."/>
            <person name="Hutchinson M.I."/>
            <person name="Powell A.J."/>
            <person name="Barry K."/>
            <person name="Miller A.N."/>
            <person name="Grigoriev I.V."/>
            <person name="Debuchy R."/>
            <person name="Gladieux P."/>
            <person name="Hiltunen Thoren M."/>
            <person name="Johannesson H."/>
        </authorList>
    </citation>
    <scope>NUCLEOTIDE SEQUENCE</scope>
    <source>
        <strain evidence="1">FGSC 1904</strain>
    </source>
</reference>
<dbReference type="AlphaFoldDB" id="A0AAE0PCA1"/>
<protein>
    <submittedName>
        <fullName evidence="1">Uncharacterized protein</fullName>
    </submittedName>
</protein>